<sequence>MNDDQFEDAQGTPENLPIVQDPLEVWRYLQRVPFDLDVLDQNRIVTAKRKHAANRSFDMLRTRLLQTMKEQDWKRVAITSPTNNCGKTFVTANLAVSLSRLEEVFTMVVDLNLRNPGLADAFGIKPLESMQSYLEGRIDPQDFYLAHGRNLGLGLGSAPAENASELFQSTMTMDVLDEMEDLFCPNIVLFDLPPALDHDDLLAFLPKVDAVLLVVGGGVSTTDEIERVEALIAGIKPLAGIVMNKSEGVVSN</sequence>
<organism evidence="3 4">
    <name type="scientific">Shimia thalassica</name>
    <dbReference type="NCBI Taxonomy" id="1715693"/>
    <lineage>
        <taxon>Bacteria</taxon>
        <taxon>Pseudomonadati</taxon>
        <taxon>Pseudomonadota</taxon>
        <taxon>Alphaproteobacteria</taxon>
        <taxon>Rhodobacterales</taxon>
        <taxon>Roseobacteraceae</taxon>
    </lineage>
</organism>
<name>A0A0P1IMA9_9RHOB</name>
<proteinExistence type="predicted"/>
<dbReference type="InterPro" id="IPR005702">
    <property type="entry name" value="Wzc-like_C"/>
</dbReference>
<accession>A0A0P1IMA9</accession>
<dbReference type="PANTHER" id="PTHR32309">
    <property type="entry name" value="TYROSINE-PROTEIN KINASE"/>
    <property type="match status" value="1"/>
</dbReference>
<dbReference type="Proteomes" id="UP000051870">
    <property type="component" value="Unassembled WGS sequence"/>
</dbReference>
<keyword evidence="3" id="KW-0418">Kinase</keyword>
<keyword evidence="1" id="KW-0547">Nucleotide-binding</keyword>
<protein>
    <submittedName>
        <fullName evidence="3">Tyrosine-protein kinase etk</fullName>
        <ecNumber evidence="3">2.7.10.-</ecNumber>
    </submittedName>
</protein>
<evidence type="ECO:0000256" key="1">
    <source>
        <dbReference type="ARBA" id="ARBA00022741"/>
    </source>
</evidence>
<gene>
    <name evidence="3" type="primary">etk</name>
    <name evidence="3" type="ORF">PH7735_03683</name>
</gene>
<dbReference type="EMBL" id="CYTW01000006">
    <property type="protein sequence ID" value="CUK12541.1"/>
    <property type="molecule type" value="Genomic_DNA"/>
</dbReference>
<dbReference type="STRING" id="1715693.PH7735_03683"/>
<dbReference type="AlphaFoldDB" id="A0A0P1IMA9"/>
<dbReference type="RefSeq" id="WP_145865373.1">
    <property type="nucleotide sequence ID" value="NZ_CYTW01000006.1"/>
</dbReference>
<dbReference type="InterPro" id="IPR050445">
    <property type="entry name" value="Bact_polysacc_biosynth/exp"/>
</dbReference>
<keyword evidence="2" id="KW-0067">ATP-binding</keyword>
<evidence type="ECO:0000256" key="2">
    <source>
        <dbReference type="ARBA" id="ARBA00022840"/>
    </source>
</evidence>
<dbReference type="GeneID" id="83882656"/>
<dbReference type="GO" id="GO:0016301">
    <property type="term" value="F:kinase activity"/>
    <property type="evidence" value="ECO:0007669"/>
    <property type="project" value="UniProtKB-KW"/>
</dbReference>
<dbReference type="EC" id="2.7.10.-" evidence="3"/>
<dbReference type="SUPFAM" id="SSF52540">
    <property type="entry name" value="P-loop containing nucleoside triphosphate hydrolases"/>
    <property type="match status" value="1"/>
</dbReference>
<dbReference type="Gene3D" id="3.40.50.300">
    <property type="entry name" value="P-loop containing nucleotide triphosphate hydrolases"/>
    <property type="match status" value="1"/>
</dbReference>
<keyword evidence="3" id="KW-0808">Transferase</keyword>
<dbReference type="PANTHER" id="PTHR32309:SF31">
    <property type="entry name" value="CAPSULAR EXOPOLYSACCHARIDE FAMILY"/>
    <property type="match status" value="1"/>
</dbReference>
<dbReference type="InterPro" id="IPR027417">
    <property type="entry name" value="P-loop_NTPase"/>
</dbReference>
<evidence type="ECO:0000313" key="4">
    <source>
        <dbReference type="Proteomes" id="UP000051870"/>
    </source>
</evidence>
<reference evidence="4" key="1">
    <citation type="submission" date="2015-09" db="EMBL/GenBank/DDBJ databases">
        <authorList>
            <person name="Rodrigo-Torres Lidia"/>
            <person name="Arahal R.David."/>
        </authorList>
    </citation>
    <scope>NUCLEOTIDE SEQUENCE [LARGE SCALE GENOMIC DNA]</scope>
    <source>
        <strain evidence="4">CECT 7735</strain>
    </source>
</reference>
<evidence type="ECO:0000313" key="3">
    <source>
        <dbReference type="EMBL" id="CUK12541.1"/>
    </source>
</evidence>
<keyword evidence="4" id="KW-1185">Reference proteome</keyword>
<dbReference type="CDD" id="cd05387">
    <property type="entry name" value="BY-kinase"/>
    <property type="match status" value="1"/>
</dbReference>